<dbReference type="HAMAP" id="MF_00283">
    <property type="entry name" value="Phe_tRNA_synth_beta1"/>
    <property type="match status" value="1"/>
</dbReference>
<dbReference type="Pfam" id="PF03483">
    <property type="entry name" value="B3_4"/>
    <property type="match status" value="1"/>
</dbReference>
<dbReference type="SUPFAM" id="SSF54991">
    <property type="entry name" value="Anticodon-binding domain of PheRS"/>
    <property type="match status" value="1"/>
</dbReference>
<dbReference type="Gene3D" id="3.30.930.10">
    <property type="entry name" value="Bira Bifunctional Protein, Domain 2"/>
    <property type="match status" value="1"/>
</dbReference>
<feature type="domain" description="FDX-ACB" evidence="19">
    <location>
        <begin position="780"/>
        <end position="873"/>
    </location>
</feature>
<keyword evidence="10 15" id="KW-0460">Magnesium</keyword>
<evidence type="ECO:0000313" key="22">
    <source>
        <dbReference type="Proteomes" id="UP001247542"/>
    </source>
</evidence>
<dbReference type="Pfam" id="PF03484">
    <property type="entry name" value="B5"/>
    <property type="match status" value="1"/>
</dbReference>
<accession>A0ABU3IC00</accession>
<dbReference type="SUPFAM" id="SSF50249">
    <property type="entry name" value="Nucleic acid-binding proteins"/>
    <property type="match status" value="1"/>
</dbReference>
<dbReference type="Gene3D" id="3.30.70.380">
    <property type="entry name" value="Ferrodoxin-fold anticodon-binding domain"/>
    <property type="match status" value="1"/>
</dbReference>
<dbReference type="PANTHER" id="PTHR10947">
    <property type="entry name" value="PHENYLALANYL-TRNA SYNTHETASE BETA CHAIN AND LEUCINE-RICH REPEAT-CONTAINING PROTEIN 47"/>
    <property type="match status" value="1"/>
</dbReference>
<keyword evidence="12 15" id="KW-0648">Protein biosynthesis</keyword>
<dbReference type="Pfam" id="PF01588">
    <property type="entry name" value="tRNA_bind"/>
    <property type="match status" value="1"/>
</dbReference>
<keyword evidence="8 15" id="KW-0547">Nucleotide-binding</keyword>
<keyword evidence="9 15" id="KW-0067">ATP-binding</keyword>
<keyword evidence="11 16" id="KW-0694">RNA-binding</keyword>
<dbReference type="Pfam" id="PF03147">
    <property type="entry name" value="FDX-ACB"/>
    <property type="match status" value="1"/>
</dbReference>
<comment type="caution">
    <text evidence="21">The sequence shown here is derived from an EMBL/GenBank/DDBJ whole genome shotgun (WGS) entry which is preliminary data.</text>
</comment>
<dbReference type="EMBL" id="JASXSX010000003">
    <property type="protein sequence ID" value="MDT3767888.1"/>
    <property type="molecule type" value="Genomic_DNA"/>
</dbReference>
<dbReference type="SUPFAM" id="SSF55681">
    <property type="entry name" value="Class II aaRS and biotin synthetases"/>
    <property type="match status" value="1"/>
</dbReference>
<dbReference type="InterPro" id="IPR036690">
    <property type="entry name" value="Fdx_antiC-bd_sf"/>
</dbReference>
<evidence type="ECO:0000256" key="13">
    <source>
        <dbReference type="ARBA" id="ARBA00023146"/>
    </source>
</evidence>
<keyword evidence="5 16" id="KW-0820">tRNA-binding</keyword>
<dbReference type="InterPro" id="IPR005146">
    <property type="entry name" value="B3/B4_tRNA-bd"/>
</dbReference>
<dbReference type="InterPro" id="IPR045060">
    <property type="entry name" value="Phe-tRNA-ligase_IIc_bsu"/>
</dbReference>
<evidence type="ECO:0000259" key="19">
    <source>
        <dbReference type="PROSITE" id="PS51447"/>
    </source>
</evidence>
<dbReference type="GO" id="GO:0004826">
    <property type="term" value="F:phenylalanine-tRNA ligase activity"/>
    <property type="evidence" value="ECO:0007669"/>
    <property type="project" value="UniProtKB-EC"/>
</dbReference>
<evidence type="ECO:0000256" key="1">
    <source>
        <dbReference type="ARBA" id="ARBA00004496"/>
    </source>
</evidence>
<dbReference type="PROSITE" id="PS50886">
    <property type="entry name" value="TRBD"/>
    <property type="match status" value="1"/>
</dbReference>
<dbReference type="InterPro" id="IPR012340">
    <property type="entry name" value="NA-bd_OB-fold"/>
</dbReference>
<feature type="region of interest" description="Disordered" evidence="17">
    <location>
        <begin position="621"/>
        <end position="647"/>
    </location>
</feature>
<dbReference type="EC" id="6.1.1.20" evidence="15"/>
<protein>
    <recommendedName>
        <fullName evidence="15">Phenylalanine--tRNA ligase beta subunit</fullName>
        <ecNumber evidence="15">6.1.1.20</ecNumber>
    </recommendedName>
    <alternativeName>
        <fullName evidence="15">Phenylalanyl-tRNA synthetase beta subunit</fullName>
        <shortName evidence="15">PheRS</shortName>
    </alternativeName>
</protein>
<feature type="binding site" evidence="15">
    <location>
        <position position="495"/>
    </location>
    <ligand>
        <name>Mg(2+)</name>
        <dbReference type="ChEBI" id="CHEBI:18420"/>
        <note>shared with alpha subunit</note>
    </ligand>
</feature>
<dbReference type="PROSITE" id="PS51447">
    <property type="entry name" value="FDX_ACB"/>
    <property type="match status" value="1"/>
</dbReference>
<evidence type="ECO:0000256" key="8">
    <source>
        <dbReference type="ARBA" id="ARBA00022741"/>
    </source>
</evidence>
<dbReference type="SUPFAM" id="SSF46955">
    <property type="entry name" value="Putative DNA-binding domain"/>
    <property type="match status" value="1"/>
</dbReference>
<dbReference type="Gene3D" id="3.30.56.10">
    <property type="match status" value="2"/>
</dbReference>
<dbReference type="CDD" id="cd00769">
    <property type="entry name" value="PheRS_beta_core"/>
    <property type="match status" value="1"/>
</dbReference>
<feature type="domain" description="TRNA-binding" evidence="18">
    <location>
        <begin position="41"/>
        <end position="171"/>
    </location>
</feature>
<dbReference type="InterPro" id="IPR009061">
    <property type="entry name" value="DNA-bd_dom_put_sf"/>
</dbReference>
<evidence type="ECO:0000256" key="6">
    <source>
        <dbReference type="ARBA" id="ARBA00022598"/>
    </source>
</evidence>
<dbReference type="InterPro" id="IPR045864">
    <property type="entry name" value="aa-tRNA-synth_II/BPL/LPL"/>
</dbReference>
<evidence type="ECO:0000256" key="2">
    <source>
        <dbReference type="ARBA" id="ARBA00008653"/>
    </source>
</evidence>
<dbReference type="RefSeq" id="WP_313274054.1">
    <property type="nucleotide sequence ID" value="NZ_JASXSX010000003.1"/>
</dbReference>
<dbReference type="Proteomes" id="UP001247542">
    <property type="component" value="Unassembled WGS sequence"/>
</dbReference>
<evidence type="ECO:0000256" key="14">
    <source>
        <dbReference type="ARBA" id="ARBA00049255"/>
    </source>
</evidence>
<keyword evidence="6 15" id="KW-0436">Ligase</keyword>
<keyword evidence="22" id="KW-1185">Reference proteome</keyword>
<keyword evidence="7 15" id="KW-0479">Metal-binding</keyword>
<evidence type="ECO:0000256" key="9">
    <source>
        <dbReference type="ARBA" id="ARBA00022840"/>
    </source>
</evidence>
<evidence type="ECO:0000256" key="4">
    <source>
        <dbReference type="ARBA" id="ARBA00022490"/>
    </source>
</evidence>
<dbReference type="PROSITE" id="PS51483">
    <property type="entry name" value="B5"/>
    <property type="match status" value="1"/>
</dbReference>
<feature type="binding site" evidence="15">
    <location>
        <position position="486"/>
    </location>
    <ligand>
        <name>Mg(2+)</name>
        <dbReference type="ChEBI" id="CHEBI:18420"/>
        <note>shared with alpha subunit</note>
    </ligand>
</feature>
<evidence type="ECO:0000256" key="7">
    <source>
        <dbReference type="ARBA" id="ARBA00022723"/>
    </source>
</evidence>
<comment type="cofactor">
    <cofactor evidence="15">
        <name>Mg(2+)</name>
        <dbReference type="ChEBI" id="CHEBI:18420"/>
    </cofactor>
    <text evidence="15">Binds 2 magnesium ions per tetramer.</text>
</comment>
<feature type="binding site" evidence="15">
    <location>
        <position position="492"/>
    </location>
    <ligand>
        <name>Mg(2+)</name>
        <dbReference type="ChEBI" id="CHEBI:18420"/>
        <note>shared with alpha subunit</note>
    </ligand>
</feature>
<comment type="subunit">
    <text evidence="3 15">Tetramer of two alpha and two beta subunits.</text>
</comment>
<dbReference type="InterPro" id="IPR005147">
    <property type="entry name" value="tRNA_synthase_B5-dom"/>
</dbReference>
<comment type="subcellular location">
    <subcellularLocation>
        <location evidence="1 15">Cytoplasm</location>
    </subcellularLocation>
</comment>
<dbReference type="CDD" id="cd02796">
    <property type="entry name" value="tRNA_bind_bactPheRS"/>
    <property type="match status" value="1"/>
</dbReference>
<evidence type="ECO:0000259" key="18">
    <source>
        <dbReference type="PROSITE" id="PS50886"/>
    </source>
</evidence>
<evidence type="ECO:0000256" key="17">
    <source>
        <dbReference type="SAM" id="MobiDB-lite"/>
    </source>
</evidence>
<dbReference type="SMART" id="SM00873">
    <property type="entry name" value="B3_4"/>
    <property type="match status" value="1"/>
</dbReference>
<keyword evidence="4 15" id="KW-0963">Cytoplasm</keyword>
<dbReference type="InterPro" id="IPR033714">
    <property type="entry name" value="tRNA_bind_bactPheRS"/>
</dbReference>
<comment type="similarity">
    <text evidence="2 15">Belongs to the phenylalanyl-tRNA synthetase beta subunit family. Type 1 subfamily.</text>
</comment>
<name>A0ABU3IC00_9ACTO</name>
<dbReference type="SUPFAM" id="SSF56037">
    <property type="entry name" value="PheT/TilS domain"/>
    <property type="match status" value="1"/>
</dbReference>
<evidence type="ECO:0000256" key="3">
    <source>
        <dbReference type="ARBA" id="ARBA00011209"/>
    </source>
</evidence>
<evidence type="ECO:0000256" key="12">
    <source>
        <dbReference type="ARBA" id="ARBA00022917"/>
    </source>
</evidence>
<organism evidence="21 22">
    <name type="scientific">Gleimia hominis</name>
    <dbReference type="NCBI Taxonomy" id="595468"/>
    <lineage>
        <taxon>Bacteria</taxon>
        <taxon>Bacillati</taxon>
        <taxon>Actinomycetota</taxon>
        <taxon>Actinomycetes</taxon>
        <taxon>Actinomycetales</taxon>
        <taxon>Actinomycetaceae</taxon>
        <taxon>Gleimia</taxon>
    </lineage>
</organism>
<feature type="binding site" evidence="15">
    <location>
        <position position="496"/>
    </location>
    <ligand>
        <name>Mg(2+)</name>
        <dbReference type="ChEBI" id="CHEBI:18420"/>
        <note>shared with alpha subunit</note>
    </ligand>
</feature>
<keyword evidence="13 15" id="KW-0030">Aminoacyl-tRNA synthetase</keyword>
<sequence>MPNVPISWLKDHVEVLPGTDARTLAQALVKVGLEEEEIHPAQVTGPLVVGKVLTLDAKKQTNGKVINYCRVDVGAHNDPPGTGKEPSELPSRGIICGAHNFGVGDYVVVSLPGAILPGEFKISARKTYGHISDGMICSERELGLGTDHDGIIVLNKQYAKEDIPPIGEDVIEFLGLGQELLEINVTPDRGYCFSMRGVAREYAHSTGAHFTDPGLATTPEANEQGFPVEVEDDEPLRDHVGCNRFVTRVVRGVDPQAPTPRWMVERLEAMGMRSVSLAVDITNYVMLDLGQPLHAYDLSALAGPLVVRRAHPGESLRTLDDVERNLDPEDLLITDSPDGKRASRILGLAGVMGGQYSEVEESTTDVLIEAAHFDAVSVARSARRHFLHSEASKRFERGTDPLLPPVAADMAARLLAKYGNGSVDHGVFDLNFVPEPELIIMPVMEPQRLTGVAYPPERVVELLEEIGAQVEGDDPLQVTVPSWRPDLKQPCDLAEEIARLDGYDNIPSELPQARAGQGVPPRMMMRRRTQHLLADLGFVGVGSYPFIGDAHDLQLIPDDDERRQTIELRNPLVEARPKLRTNVLDSLLDVARRNRARGAESIRIFEMGMVARPQGVVPHDIPSAQQRPHPKEVGGLHRGTPKQPWHLGVVAGGRAQGGDLERDYDWKDATELVQELGRELGVTIQISALYRQPGGQLPHGRPTPKPLQDPAYAAPWHPGRSGILFVSQKKRIVPIGRVGELHPRVIDAYALPARSIALELDLEALFKLIPDTPVEPHAISSYPPVKEDIAIVVDQQIPVSMVLDTIRSAGGPLLEDVSLFDEYVGDQIEEGKRSLAFALRMRATDRTLKAKEAAKVRGEIVEKLSNQLGAKLRA</sequence>
<proteinExistence type="inferred from homology"/>
<gene>
    <name evidence="15 21" type="primary">pheT</name>
    <name evidence="21" type="ORF">QS713_07420</name>
</gene>
<evidence type="ECO:0000313" key="21">
    <source>
        <dbReference type="EMBL" id="MDT3767888.1"/>
    </source>
</evidence>
<dbReference type="InterPro" id="IPR004532">
    <property type="entry name" value="Phe-tRNA-ligase_IIc_bsu_bact"/>
</dbReference>
<evidence type="ECO:0000256" key="5">
    <source>
        <dbReference type="ARBA" id="ARBA00022555"/>
    </source>
</evidence>
<feature type="domain" description="B5" evidence="20">
    <location>
        <begin position="434"/>
        <end position="508"/>
    </location>
</feature>
<dbReference type="InterPro" id="IPR005121">
    <property type="entry name" value="Fdx_antiC-bd"/>
</dbReference>
<evidence type="ECO:0000256" key="16">
    <source>
        <dbReference type="PROSITE-ProRule" id="PRU00209"/>
    </source>
</evidence>
<reference evidence="21 22" key="1">
    <citation type="submission" date="2023-06" db="EMBL/GenBank/DDBJ databases">
        <title>Draft genome sequence of Gleimia hominis type strain CCUG 57540T.</title>
        <authorList>
            <person name="Salva-Serra F."/>
            <person name="Cardew S."/>
            <person name="Jensie Markopoulos S."/>
            <person name="Ohlen M."/>
            <person name="Inganas E."/>
            <person name="Svensson-Stadler L."/>
            <person name="Moore E.R.B."/>
        </authorList>
    </citation>
    <scope>NUCLEOTIDE SEQUENCE [LARGE SCALE GENOMIC DNA]</scope>
    <source>
        <strain evidence="21 22">CCUG 57540</strain>
    </source>
</reference>
<evidence type="ECO:0000256" key="10">
    <source>
        <dbReference type="ARBA" id="ARBA00022842"/>
    </source>
</evidence>
<dbReference type="Gene3D" id="2.40.50.140">
    <property type="entry name" value="Nucleic acid-binding proteins"/>
    <property type="match status" value="1"/>
</dbReference>
<dbReference type="InterPro" id="IPR041616">
    <property type="entry name" value="PheRS_beta_core"/>
</dbReference>
<dbReference type="Gene3D" id="3.50.40.10">
    <property type="entry name" value="Phenylalanyl-trna Synthetase, Chain B, domain 3"/>
    <property type="match status" value="1"/>
</dbReference>
<dbReference type="SMART" id="SM00874">
    <property type="entry name" value="B5"/>
    <property type="match status" value="1"/>
</dbReference>
<dbReference type="Pfam" id="PF17759">
    <property type="entry name" value="tRNA_synthFbeta"/>
    <property type="match status" value="1"/>
</dbReference>
<evidence type="ECO:0000259" key="20">
    <source>
        <dbReference type="PROSITE" id="PS51483"/>
    </source>
</evidence>
<comment type="catalytic activity">
    <reaction evidence="14 15">
        <text>tRNA(Phe) + L-phenylalanine + ATP = L-phenylalanyl-tRNA(Phe) + AMP + diphosphate + H(+)</text>
        <dbReference type="Rhea" id="RHEA:19413"/>
        <dbReference type="Rhea" id="RHEA-COMP:9668"/>
        <dbReference type="Rhea" id="RHEA-COMP:9699"/>
        <dbReference type="ChEBI" id="CHEBI:15378"/>
        <dbReference type="ChEBI" id="CHEBI:30616"/>
        <dbReference type="ChEBI" id="CHEBI:33019"/>
        <dbReference type="ChEBI" id="CHEBI:58095"/>
        <dbReference type="ChEBI" id="CHEBI:78442"/>
        <dbReference type="ChEBI" id="CHEBI:78531"/>
        <dbReference type="ChEBI" id="CHEBI:456215"/>
        <dbReference type="EC" id="6.1.1.20"/>
    </reaction>
</comment>
<dbReference type="PANTHER" id="PTHR10947:SF0">
    <property type="entry name" value="PHENYLALANINE--TRNA LIGASE BETA SUBUNIT"/>
    <property type="match status" value="1"/>
</dbReference>
<dbReference type="InterPro" id="IPR002547">
    <property type="entry name" value="tRNA-bd_dom"/>
</dbReference>
<evidence type="ECO:0000256" key="11">
    <source>
        <dbReference type="ARBA" id="ARBA00022884"/>
    </source>
</evidence>
<evidence type="ECO:0000256" key="15">
    <source>
        <dbReference type="HAMAP-Rule" id="MF_00283"/>
    </source>
</evidence>
<dbReference type="NCBIfam" id="TIGR00472">
    <property type="entry name" value="pheT_bact"/>
    <property type="match status" value="1"/>
</dbReference>
<dbReference type="InterPro" id="IPR020825">
    <property type="entry name" value="Phe-tRNA_synthase-like_B3/B4"/>
</dbReference>
<dbReference type="SMART" id="SM00896">
    <property type="entry name" value="FDX-ACB"/>
    <property type="match status" value="1"/>
</dbReference>